<gene>
    <name evidence="1" type="ORF">TISLANDTSLP1_07410</name>
</gene>
<keyword evidence="2" id="KW-1185">Reference proteome</keyword>
<dbReference type="Pfam" id="PF02596">
    <property type="entry name" value="DUF169"/>
    <property type="match status" value="1"/>
</dbReference>
<dbReference type="InterPro" id="IPR003748">
    <property type="entry name" value="DUF169"/>
</dbReference>
<dbReference type="Proteomes" id="UP001144297">
    <property type="component" value="Unassembled WGS sequence"/>
</dbReference>
<evidence type="ECO:0000313" key="2">
    <source>
        <dbReference type="Proteomes" id="UP001144297"/>
    </source>
</evidence>
<evidence type="ECO:0008006" key="3">
    <source>
        <dbReference type="Google" id="ProtNLM"/>
    </source>
</evidence>
<accession>A0A9W6GD70</accession>
<proteinExistence type="predicted"/>
<sequence>MESKIAKALKMELNPVAIIWSDKRPENALQFREGKWGCVMWLFANAVKGKVAVFDKNTYGCWGGAVGLGFGNKYLDFLGGIDCFYYFLSSGNKEWEIGKNVAEQIKPHVTKEFYEEFLEGERYLKTPENVKKFVEQLPIMEVPARYVIFKPLKDVNLQEKEPVVVVFPVNPPQLSALVVLASYGRESFENVIVPWGAGCQTMGIYAYREAKSDFQRAVIGLTDLSARKHVKKQLGDNLLTFTVPFKMFLEMEENVEGSFFERNVWQYLIKEI</sequence>
<name>A0A9W6GD70_9BACT</name>
<dbReference type="EMBL" id="BSDX01000001">
    <property type="protein sequence ID" value="GLI53048.1"/>
    <property type="molecule type" value="Genomic_DNA"/>
</dbReference>
<evidence type="ECO:0000313" key="1">
    <source>
        <dbReference type="EMBL" id="GLI53048.1"/>
    </source>
</evidence>
<comment type="caution">
    <text evidence="1">The sequence shown here is derived from an EMBL/GenBank/DDBJ whole genome shotgun (WGS) entry which is preliminary data.</text>
</comment>
<protein>
    <recommendedName>
        <fullName evidence="3">DUF169 domain-containing protein</fullName>
    </recommendedName>
</protein>
<organism evidence="1 2">
    <name type="scientific">Thermodesulfovibrio yellowstonii</name>
    <dbReference type="NCBI Taxonomy" id="28262"/>
    <lineage>
        <taxon>Bacteria</taxon>
        <taxon>Pseudomonadati</taxon>
        <taxon>Nitrospirota</taxon>
        <taxon>Thermodesulfovibrionia</taxon>
        <taxon>Thermodesulfovibrionales</taxon>
        <taxon>Thermodesulfovibrionaceae</taxon>
        <taxon>Thermodesulfovibrio</taxon>
    </lineage>
</organism>
<dbReference type="AlphaFoldDB" id="A0A9W6GD70"/>
<reference evidence="1" key="1">
    <citation type="submission" date="2022-12" db="EMBL/GenBank/DDBJ databases">
        <title>Reference genome sequencing for broad-spectrum identification of bacterial and archaeal isolates by mass spectrometry.</title>
        <authorList>
            <person name="Sekiguchi Y."/>
            <person name="Tourlousse D.M."/>
        </authorList>
    </citation>
    <scope>NUCLEOTIDE SEQUENCE</scope>
    <source>
        <strain evidence="1">TSL-P1</strain>
    </source>
</reference>